<evidence type="ECO:0000256" key="1">
    <source>
        <dbReference type="ARBA" id="ARBA00000799"/>
    </source>
</evidence>
<accession>A0A0V8S089</accession>
<dbReference type="InterPro" id="IPR005801">
    <property type="entry name" value="ADC_synthase"/>
</dbReference>
<reference evidence="7 8" key="1">
    <citation type="submission" date="2015-10" db="EMBL/GenBank/DDBJ databases">
        <title>Draft Genome of Actinomyces odontolyticus subsp. actinosynbacter strain XH001.</title>
        <authorList>
            <person name="Mclean J.S."/>
            <person name="He X."/>
        </authorList>
    </citation>
    <scope>NUCLEOTIDE SEQUENCE [LARGE SCALE GENOMIC DNA]</scope>
    <source>
        <strain evidence="7 8">XH001</strain>
    </source>
</reference>
<sequence>MRQYSHVFQRAAAPAPTMEPMHNDFGCSRLVFRALVLPPQHPGSTCSLTSLLPDSGGAAWLGERRQMIGLGRALTIESATPGAIADVRRAWEATPASSCVEGAPSPVLFASFAFRSPARSVAFMPALTLIDEAGARWAITAGIGDAPDPLAAVDEALAEARPAPRVPESLTFGHGSMSRGQWRDSVRAMAQRLRDGAADKAVMARDMTVRCARGFDERFLLERLSDLYPSTWRFCVDSLVGASPEMLIAASGGTASSRVLAGTCKPGEGEALASSAKDLREHDLASESVSSILTQLCSSVTTQGPFLLSLPNVVHLATDVHARLGEAHLLDLVAALHPTAAVCGTPRDAAMRLIEELEDTERGRYSGPVGWVDTAGNGEFAIALRCGLTSGTRLRLFAGAGIMPDSDPDAELAETEAKMRPLLDALGV</sequence>
<dbReference type="InterPro" id="IPR015890">
    <property type="entry name" value="Chorismate_C"/>
</dbReference>
<proteinExistence type="inferred from homology"/>
<dbReference type="NCBIfam" id="TIGR00543">
    <property type="entry name" value="isochor_syn"/>
    <property type="match status" value="1"/>
</dbReference>
<dbReference type="Proteomes" id="UP000054686">
    <property type="component" value="Unassembled WGS sequence"/>
</dbReference>
<dbReference type="EC" id="5.4.4.2" evidence="3"/>
<evidence type="ECO:0000313" key="7">
    <source>
        <dbReference type="EMBL" id="KSW13586.1"/>
    </source>
</evidence>
<dbReference type="GO" id="GO:0008909">
    <property type="term" value="F:isochorismate synthase activity"/>
    <property type="evidence" value="ECO:0007669"/>
    <property type="project" value="UniProtKB-EC"/>
</dbReference>
<evidence type="ECO:0000256" key="3">
    <source>
        <dbReference type="ARBA" id="ARBA00012824"/>
    </source>
</evidence>
<dbReference type="SUPFAM" id="SSF56322">
    <property type="entry name" value="ADC synthase"/>
    <property type="match status" value="1"/>
</dbReference>
<dbReference type="PANTHER" id="PTHR42839:SF2">
    <property type="entry name" value="ISOCHORISMATE SYNTHASE ENTC"/>
    <property type="match status" value="1"/>
</dbReference>
<evidence type="ECO:0000256" key="2">
    <source>
        <dbReference type="ARBA" id="ARBA00005297"/>
    </source>
</evidence>
<dbReference type="AlphaFoldDB" id="A0A0V8S089"/>
<organism evidence="7 8">
    <name type="scientific">Schaalia odontolytica</name>
    <dbReference type="NCBI Taxonomy" id="1660"/>
    <lineage>
        <taxon>Bacteria</taxon>
        <taxon>Bacillati</taxon>
        <taxon>Actinomycetota</taxon>
        <taxon>Actinomycetes</taxon>
        <taxon>Actinomycetales</taxon>
        <taxon>Actinomycetaceae</taxon>
        <taxon>Schaalia</taxon>
    </lineage>
</organism>
<dbReference type="PANTHER" id="PTHR42839">
    <property type="entry name" value="ISOCHORISMATE SYNTHASE ENTC"/>
    <property type="match status" value="1"/>
</dbReference>
<name>A0A0V8S089_9ACTO</name>
<keyword evidence="4" id="KW-0413">Isomerase</keyword>
<dbReference type="RefSeq" id="WP_060566332.1">
    <property type="nucleotide sequence ID" value="NZ_CP040006.1"/>
</dbReference>
<evidence type="ECO:0000256" key="5">
    <source>
        <dbReference type="ARBA" id="ARBA00041564"/>
    </source>
</evidence>
<dbReference type="Gene3D" id="3.60.120.10">
    <property type="entry name" value="Anthranilate synthase"/>
    <property type="match status" value="1"/>
</dbReference>
<comment type="catalytic activity">
    <reaction evidence="1">
        <text>chorismate = isochorismate</text>
        <dbReference type="Rhea" id="RHEA:18985"/>
        <dbReference type="ChEBI" id="CHEBI:29748"/>
        <dbReference type="ChEBI" id="CHEBI:29780"/>
        <dbReference type="EC" id="5.4.4.2"/>
    </reaction>
</comment>
<evidence type="ECO:0000256" key="4">
    <source>
        <dbReference type="ARBA" id="ARBA00023235"/>
    </source>
</evidence>
<evidence type="ECO:0000313" key="8">
    <source>
        <dbReference type="Proteomes" id="UP000054686"/>
    </source>
</evidence>
<comment type="similarity">
    <text evidence="2">Belongs to the isochorismate synthase family.</text>
</comment>
<evidence type="ECO:0000259" key="6">
    <source>
        <dbReference type="Pfam" id="PF00425"/>
    </source>
</evidence>
<dbReference type="EMBL" id="LLVT01000001">
    <property type="protein sequence ID" value="KSW13586.1"/>
    <property type="molecule type" value="Genomic_DNA"/>
</dbReference>
<protein>
    <recommendedName>
        <fullName evidence="3">isochorismate synthase</fullName>
        <ecNumber evidence="3">5.4.4.2</ecNumber>
    </recommendedName>
    <alternativeName>
        <fullName evidence="5">Isochorismate mutase</fullName>
    </alternativeName>
</protein>
<feature type="domain" description="Chorismate-utilising enzyme C-terminal" evidence="6">
    <location>
        <begin position="180"/>
        <end position="418"/>
    </location>
</feature>
<dbReference type="OrthoDB" id="9806579at2"/>
<dbReference type="InterPro" id="IPR004561">
    <property type="entry name" value="IsoChor_synthase"/>
</dbReference>
<dbReference type="Pfam" id="PF00425">
    <property type="entry name" value="Chorismate_bind"/>
    <property type="match status" value="1"/>
</dbReference>
<gene>
    <name evidence="7" type="ORF">APY09_04415</name>
</gene>
<comment type="caution">
    <text evidence="7">The sequence shown here is derived from an EMBL/GenBank/DDBJ whole genome shotgun (WGS) entry which is preliminary data.</text>
</comment>